<dbReference type="InterPro" id="IPR012840">
    <property type="entry name" value="NrdG2"/>
</dbReference>
<organism evidence="8 9">
    <name type="scientific">Oxalobacter paraformigenes</name>
    <dbReference type="NCBI Taxonomy" id="556268"/>
    <lineage>
        <taxon>Bacteria</taxon>
        <taxon>Pseudomonadati</taxon>
        <taxon>Pseudomonadota</taxon>
        <taxon>Betaproteobacteria</taxon>
        <taxon>Burkholderiales</taxon>
        <taxon>Oxalobacteraceae</taxon>
        <taxon>Oxalobacter</taxon>
    </lineage>
</organism>
<dbReference type="eggNOG" id="COG1180">
    <property type="taxonomic scope" value="Bacteria"/>
</dbReference>
<dbReference type="InterPro" id="IPR007197">
    <property type="entry name" value="rSAM"/>
</dbReference>
<name>C3X5R8_9BURK</name>
<evidence type="ECO:0000256" key="1">
    <source>
        <dbReference type="ARBA" id="ARBA00001966"/>
    </source>
</evidence>
<dbReference type="InterPro" id="IPR013785">
    <property type="entry name" value="Aldolase_TIM"/>
</dbReference>
<dbReference type="Proteomes" id="UP000003973">
    <property type="component" value="Unassembled WGS sequence"/>
</dbReference>
<dbReference type="PROSITE" id="PS51918">
    <property type="entry name" value="RADICAL_SAM"/>
    <property type="match status" value="1"/>
</dbReference>
<dbReference type="PANTHER" id="PTHR30352">
    <property type="entry name" value="PYRUVATE FORMATE-LYASE-ACTIVATING ENZYME"/>
    <property type="match status" value="1"/>
</dbReference>
<keyword evidence="2" id="KW-0004">4Fe-4S</keyword>
<keyword evidence="3" id="KW-0949">S-adenosyl-L-methionine</keyword>
<dbReference type="NCBIfam" id="TIGR02495">
    <property type="entry name" value="NrdG2"/>
    <property type="match status" value="1"/>
</dbReference>
<dbReference type="Pfam" id="PF04055">
    <property type="entry name" value="Radical_SAM"/>
    <property type="match status" value="1"/>
</dbReference>
<comment type="cofactor">
    <cofactor evidence="1">
        <name>[4Fe-4S] cluster</name>
        <dbReference type="ChEBI" id="CHEBI:49883"/>
    </cofactor>
</comment>
<keyword evidence="5" id="KW-0408">Iron</keyword>
<evidence type="ECO:0000256" key="3">
    <source>
        <dbReference type="ARBA" id="ARBA00022691"/>
    </source>
</evidence>
<accession>C3X5R8</accession>
<dbReference type="GO" id="GO:0051539">
    <property type="term" value="F:4 iron, 4 sulfur cluster binding"/>
    <property type="evidence" value="ECO:0007669"/>
    <property type="project" value="UniProtKB-KW"/>
</dbReference>
<dbReference type="SFLD" id="SFLDS00029">
    <property type="entry name" value="Radical_SAM"/>
    <property type="match status" value="1"/>
</dbReference>
<evidence type="ECO:0000256" key="5">
    <source>
        <dbReference type="ARBA" id="ARBA00023004"/>
    </source>
</evidence>
<reference evidence="8" key="1">
    <citation type="submission" date="2011-10" db="EMBL/GenBank/DDBJ databases">
        <title>The Genome Sequence of Oxalobacter formigenes HOxBLS.</title>
        <authorList>
            <consortium name="The Broad Institute Genome Sequencing Platform"/>
            <person name="Earl A."/>
            <person name="Ward D."/>
            <person name="Feldgarden M."/>
            <person name="Gevers D."/>
            <person name="Allison M.J."/>
            <person name="Humphrey S."/>
            <person name="Young S.K."/>
            <person name="Zeng Q."/>
            <person name="Gargeya S."/>
            <person name="Fitzgerald M."/>
            <person name="Haas B."/>
            <person name="Abouelleil A."/>
            <person name="Alvarado L."/>
            <person name="Arachchi H.M."/>
            <person name="Berlin A."/>
            <person name="Brown A."/>
            <person name="Chapman S.B."/>
            <person name="Chen Z."/>
            <person name="Dunbar C."/>
            <person name="Freedman E."/>
            <person name="Gearin G."/>
            <person name="Goldberg J."/>
            <person name="Griggs A."/>
            <person name="Gujja S."/>
            <person name="Heiman D."/>
            <person name="Howarth C."/>
            <person name="Larson L."/>
            <person name="Lui A."/>
            <person name="MacDonald P.J.P."/>
            <person name="Montmayeur A."/>
            <person name="Murphy C."/>
            <person name="Neiman D."/>
            <person name="Pearson M."/>
            <person name="Priest M."/>
            <person name="Roberts A."/>
            <person name="Saif S."/>
            <person name="Shea T."/>
            <person name="Shenoy N."/>
            <person name="Sisk P."/>
            <person name="Stolte C."/>
            <person name="Sykes S."/>
            <person name="Wortman J."/>
            <person name="Nusbaum C."/>
            <person name="Birren B."/>
        </authorList>
    </citation>
    <scope>NUCLEOTIDE SEQUENCE [LARGE SCALE GENOMIC DNA]</scope>
    <source>
        <strain evidence="8">HOxBLS</strain>
    </source>
</reference>
<gene>
    <name evidence="8" type="ORF">OFAG_01707</name>
</gene>
<dbReference type="AlphaFoldDB" id="C3X5R8"/>
<evidence type="ECO:0000256" key="4">
    <source>
        <dbReference type="ARBA" id="ARBA00022723"/>
    </source>
</evidence>
<sequence>MQPVIAVNDVTVNVGGITPFTTIDFPGRLAAVVFCQGCPWRCRYCHNRHLLPTGEGGRYLWQDVLAWLKTRQGLLEGVVFSGGEPLLQKQLPEAADQLHRQGFEVALHTSGVYPERLAKVLPLIEWVGLDIKAPFDEYREITGGGNGKRACESLRLILESGKPHELRCTLDPRFFTVDRAEKMAKQLAELGASHLVIQVCRDEASRRNQLVSKEIAACLENILPAVTYRS</sequence>
<dbReference type="SUPFAM" id="SSF102114">
    <property type="entry name" value="Radical SAM enzymes"/>
    <property type="match status" value="1"/>
</dbReference>
<dbReference type="PANTHER" id="PTHR30352:SF13">
    <property type="entry name" value="GLYCYL-RADICAL ENZYME ACTIVATING ENZYME YJJW-RELATED"/>
    <property type="match status" value="1"/>
</dbReference>
<dbReference type="GO" id="GO:0003824">
    <property type="term" value="F:catalytic activity"/>
    <property type="evidence" value="ECO:0007669"/>
    <property type="project" value="InterPro"/>
</dbReference>
<evidence type="ECO:0000256" key="2">
    <source>
        <dbReference type="ARBA" id="ARBA00022485"/>
    </source>
</evidence>
<dbReference type="SFLD" id="SFLDG01094">
    <property type="entry name" value="Uncharacterised_Radical_SAM_Su"/>
    <property type="match status" value="1"/>
</dbReference>
<comment type="caution">
    <text evidence="8">The sequence shown here is derived from an EMBL/GenBank/DDBJ whole genome shotgun (WGS) entry which is preliminary data.</text>
</comment>
<keyword evidence="4" id="KW-0479">Metal-binding</keyword>
<feature type="domain" description="Radical SAM core" evidence="7">
    <location>
        <begin position="24"/>
        <end position="230"/>
    </location>
</feature>
<dbReference type="InterPro" id="IPR034457">
    <property type="entry name" value="Organic_radical-activating"/>
</dbReference>
<keyword evidence="6" id="KW-0411">Iron-sulfur</keyword>
<keyword evidence="9" id="KW-1185">Reference proteome</keyword>
<dbReference type="InterPro" id="IPR058240">
    <property type="entry name" value="rSAM_sf"/>
</dbReference>
<evidence type="ECO:0000313" key="8">
    <source>
        <dbReference type="EMBL" id="EEO28554.2"/>
    </source>
</evidence>
<proteinExistence type="predicted"/>
<evidence type="ECO:0000256" key="6">
    <source>
        <dbReference type="ARBA" id="ARBA00023014"/>
    </source>
</evidence>
<dbReference type="EMBL" id="ACDP02000001">
    <property type="protein sequence ID" value="EEO28554.2"/>
    <property type="molecule type" value="Genomic_DNA"/>
</dbReference>
<dbReference type="CDD" id="cd01335">
    <property type="entry name" value="Radical_SAM"/>
    <property type="match status" value="1"/>
</dbReference>
<dbReference type="HOGENOM" id="CLU_078147_1_1_4"/>
<dbReference type="RefSeq" id="WP_020994677.1">
    <property type="nucleotide sequence ID" value="NZ_KI392030.1"/>
</dbReference>
<protein>
    <submittedName>
        <fullName evidence="8">Anaerobic ribonucleoside-triphosphate reductase activating protein</fullName>
    </submittedName>
</protein>
<dbReference type="GO" id="GO:0046872">
    <property type="term" value="F:metal ion binding"/>
    <property type="evidence" value="ECO:0007669"/>
    <property type="project" value="UniProtKB-KW"/>
</dbReference>
<dbReference type="Gene3D" id="3.20.20.70">
    <property type="entry name" value="Aldolase class I"/>
    <property type="match status" value="1"/>
</dbReference>
<evidence type="ECO:0000313" key="9">
    <source>
        <dbReference type="Proteomes" id="UP000003973"/>
    </source>
</evidence>
<evidence type="ECO:0000259" key="7">
    <source>
        <dbReference type="PROSITE" id="PS51918"/>
    </source>
</evidence>